<comment type="catalytic activity">
    <reaction evidence="11">
        <text>L-seryl-[protein] + ATP = O-phospho-L-seryl-[protein] + ADP + H(+)</text>
        <dbReference type="Rhea" id="RHEA:17989"/>
        <dbReference type="Rhea" id="RHEA-COMP:9863"/>
        <dbReference type="Rhea" id="RHEA-COMP:11604"/>
        <dbReference type="ChEBI" id="CHEBI:15378"/>
        <dbReference type="ChEBI" id="CHEBI:29999"/>
        <dbReference type="ChEBI" id="CHEBI:30616"/>
        <dbReference type="ChEBI" id="CHEBI:83421"/>
        <dbReference type="ChEBI" id="CHEBI:456216"/>
        <dbReference type="EC" id="2.7.11.1"/>
    </reaction>
</comment>
<dbReference type="Proteomes" id="UP000322699">
    <property type="component" value="Unassembled WGS sequence"/>
</dbReference>
<gene>
    <name evidence="13" type="ORF">LF1_09750</name>
</gene>
<reference evidence="13 14" key="1">
    <citation type="submission" date="2019-08" db="EMBL/GenBank/DDBJ databases">
        <title>Deep-cultivation of Planctomycetes and their phenomic and genomic characterization uncovers novel biology.</title>
        <authorList>
            <person name="Wiegand S."/>
            <person name="Jogler M."/>
            <person name="Boedeker C."/>
            <person name="Pinto D."/>
            <person name="Vollmers J."/>
            <person name="Rivas-Marin E."/>
            <person name="Kohn T."/>
            <person name="Peeters S.H."/>
            <person name="Heuer A."/>
            <person name="Rast P."/>
            <person name="Oberbeckmann S."/>
            <person name="Bunk B."/>
            <person name="Jeske O."/>
            <person name="Meyerdierks A."/>
            <person name="Storesund J.E."/>
            <person name="Kallscheuer N."/>
            <person name="Luecker S."/>
            <person name="Lage O.M."/>
            <person name="Pohl T."/>
            <person name="Merkel B.J."/>
            <person name="Hornburger P."/>
            <person name="Mueller R.-W."/>
            <person name="Bruemmer F."/>
            <person name="Labrenz M."/>
            <person name="Spormann A.M."/>
            <person name="Op Den Camp H."/>
            <person name="Overmann J."/>
            <person name="Amann R."/>
            <person name="Jetten M.S.M."/>
            <person name="Mascher T."/>
            <person name="Medema M.H."/>
            <person name="Devos D.P."/>
            <person name="Kaster A.-K."/>
            <person name="Ovreas L."/>
            <person name="Rohde M."/>
            <person name="Galperin M.Y."/>
            <person name="Jogler C."/>
        </authorList>
    </citation>
    <scope>NUCLEOTIDE SEQUENCE [LARGE SCALE GENOMIC DNA]</scope>
    <source>
        <strain evidence="13 14">LF1</strain>
    </source>
</reference>
<evidence type="ECO:0000256" key="1">
    <source>
        <dbReference type="ARBA" id="ARBA00009196"/>
    </source>
</evidence>
<evidence type="ECO:0000256" key="8">
    <source>
        <dbReference type="ARBA" id="ARBA00022840"/>
    </source>
</evidence>
<dbReference type="GO" id="GO:0005524">
    <property type="term" value="F:ATP binding"/>
    <property type="evidence" value="ECO:0007669"/>
    <property type="project" value="UniProtKB-KW"/>
</dbReference>
<dbReference type="GO" id="GO:0004674">
    <property type="term" value="F:protein serine/threonine kinase activity"/>
    <property type="evidence" value="ECO:0007669"/>
    <property type="project" value="UniProtKB-KW"/>
</dbReference>
<evidence type="ECO:0000256" key="6">
    <source>
        <dbReference type="ARBA" id="ARBA00022741"/>
    </source>
</evidence>
<dbReference type="Gene3D" id="1.10.510.10">
    <property type="entry name" value="Transferase(Phosphotransferase) domain 1"/>
    <property type="match status" value="1"/>
</dbReference>
<comment type="similarity">
    <text evidence="1">Belongs to the protein kinase superfamily. RIO-type Ser/Thr kinase family.</text>
</comment>
<dbReference type="Gene3D" id="3.30.200.20">
    <property type="entry name" value="Phosphorylase Kinase, domain 1"/>
    <property type="match status" value="1"/>
</dbReference>
<dbReference type="EC" id="2.7.11.1" evidence="2"/>
<evidence type="ECO:0000256" key="7">
    <source>
        <dbReference type="ARBA" id="ARBA00022777"/>
    </source>
</evidence>
<evidence type="ECO:0000256" key="2">
    <source>
        <dbReference type="ARBA" id="ARBA00012513"/>
    </source>
</evidence>
<sequence length="258" mass="29380">MSGKEAQVFLVRCGEEIRCAKVYKDVVKRSFKNAVQYQEGRKIRNSRRQRAIDKRSKFGRDQQEDVWQRAEVDALYKLADSGVRVPKAYGFFDGVLLMELITDGDGDVAPRLNDISMSAEQAVRDHATVMNYVLRMLCVGLVHGDLSEFNVLQDESGPVIIDFPQVVNASGNNNAKAMLQRDVRNITQYYAQFAPHLANTHYADEMWELHEKSELTPDLKLTGKFKFSTKAADVDSVLDMIDFAYEEELARQDRMENG</sequence>
<keyword evidence="6" id="KW-0547">Nucleotide-binding</keyword>
<dbReference type="SMART" id="SM00090">
    <property type="entry name" value="RIO"/>
    <property type="match status" value="1"/>
</dbReference>
<keyword evidence="14" id="KW-1185">Reference proteome</keyword>
<evidence type="ECO:0000256" key="3">
    <source>
        <dbReference type="ARBA" id="ARBA00022527"/>
    </source>
</evidence>
<dbReference type="GO" id="GO:0046872">
    <property type="term" value="F:metal ion binding"/>
    <property type="evidence" value="ECO:0007669"/>
    <property type="project" value="UniProtKB-KW"/>
</dbReference>
<keyword evidence="4" id="KW-0808">Transferase</keyword>
<dbReference type="InterPro" id="IPR000687">
    <property type="entry name" value="RIO_kinase"/>
</dbReference>
<protein>
    <recommendedName>
        <fullName evidence="2">non-specific serine/threonine protein kinase</fullName>
        <ecNumber evidence="2">2.7.11.1</ecNumber>
    </recommendedName>
</protein>
<dbReference type="AlphaFoldDB" id="A0A5B1CEZ7"/>
<keyword evidence="7" id="KW-0418">Kinase</keyword>
<dbReference type="SUPFAM" id="SSF56112">
    <property type="entry name" value="Protein kinase-like (PK-like)"/>
    <property type="match status" value="1"/>
</dbReference>
<keyword evidence="9" id="KW-0460">Magnesium</keyword>
<evidence type="ECO:0000256" key="5">
    <source>
        <dbReference type="ARBA" id="ARBA00022723"/>
    </source>
</evidence>
<evidence type="ECO:0000256" key="9">
    <source>
        <dbReference type="ARBA" id="ARBA00022842"/>
    </source>
</evidence>
<evidence type="ECO:0000259" key="12">
    <source>
        <dbReference type="SMART" id="SM00090"/>
    </source>
</evidence>
<dbReference type="InterPro" id="IPR018934">
    <property type="entry name" value="RIO_dom"/>
</dbReference>
<dbReference type="PROSITE" id="PS01245">
    <property type="entry name" value="RIO1"/>
    <property type="match status" value="1"/>
</dbReference>
<dbReference type="EMBL" id="VRLW01000001">
    <property type="protein sequence ID" value="KAA1258455.1"/>
    <property type="molecule type" value="Genomic_DNA"/>
</dbReference>
<dbReference type="InterPro" id="IPR018935">
    <property type="entry name" value="RIO_kinase_CS"/>
</dbReference>
<keyword evidence="8" id="KW-0067">ATP-binding</keyword>
<name>A0A5B1CEZ7_9BACT</name>
<dbReference type="Pfam" id="PF01163">
    <property type="entry name" value="RIO1"/>
    <property type="match status" value="1"/>
</dbReference>
<comment type="catalytic activity">
    <reaction evidence="10">
        <text>L-threonyl-[protein] + ATP = O-phospho-L-threonyl-[protein] + ADP + H(+)</text>
        <dbReference type="Rhea" id="RHEA:46608"/>
        <dbReference type="Rhea" id="RHEA-COMP:11060"/>
        <dbReference type="Rhea" id="RHEA-COMP:11605"/>
        <dbReference type="ChEBI" id="CHEBI:15378"/>
        <dbReference type="ChEBI" id="CHEBI:30013"/>
        <dbReference type="ChEBI" id="CHEBI:30616"/>
        <dbReference type="ChEBI" id="CHEBI:61977"/>
        <dbReference type="ChEBI" id="CHEBI:456216"/>
        <dbReference type="EC" id="2.7.11.1"/>
    </reaction>
</comment>
<evidence type="ECO:0000313" key="13">
    <source>
        <dbReference type="EMBL" id="KAA1258455.1"/>
    </source>
</evidence>
<comment type="caution">
    <text evidence="13">The sequence shown here is derived from an EMBL/GenBank/DDBJ whole genome shotgun (WGS) entry which is preliminary data.</text>
</comment>
<evidence type="ECO:0000256" key="4">
    <source>
        <dbReference type="ARBA" id="ARBA00022679"/>
    </source>
</evidence>
<dbReference type="InterPro" id="IPR011009">
    <property type="entry name" value="Kinase-like_dom_sf"/>
</dbReference>
<accession>A0A5B1CEZ7</accession>
<organism evidence="13 14">
    <name type="scientific">Rubripirellula obstinata</name>
    <dbReference type="NCBI Taxonomy" id="406547"/>
    <lineage>
        <taxon>Bacteria</taxon>
        <taxon>Pseudomonadati</taxon>
        <taxon>Planctomycetota</taxon>
        <taxon>Planctomycetia</taxon>
        <taxon>Pirellulales</taxon>
        <taxon>Pirellulaceae</taxon>
        <taxon>Rubripirellula</taxon>
    </lineage>
</organism>
<keyword evidence="5" id="KW-0479">Metal-binding</keyword>
<evidence type="ECO:0000256" key="10">
    <source>
        <dbReference type="ARBA" id="ARBA00047899"/>
    </source>
</evidence>
<evidence type="ECO:0000313" key="14">
    <source>
        <dbReference type="Proteomes" id="UP000322699"/>
    </source>
</evidence>
<keyword evidence="3" id="KW-0723">Serine/threonine-protein kinase</keyword>
<dbReference type="InterPro" id="IPR051272">
    <property type="entry name" value="RIO-type_Ser/Thr_kinase"/>
</dbReference>
<proteinExistence type="inferred from homology"/>
<dbReference type="InterPro" id="IPR048148">
    <property type="entry name" value="Prot_kin_PA4780"/>
</dbReference>
<dbReference type="PANTHER" id="PTHR45723">
    <property type="entry name" value="SERINE/THREONINE-PROTEIN KINASE RIO1"/>
    <property type="match status" value="1"/>
</dbReference>
<evidence type="ECO:0000256" key="11">
    <source>
        <dbReference type="ARBA" id="ARBA00048679"/>
    </source>
</evidence>
<dbReference type="NCBIfam" id="NF041645">
    <property type="entry name" value="prot_kin_PA4780"/>
    <property type="match status" value="1"/>
</dbReference>
<feature type="domain" description="RIO kinase" evidence="12">
    <location>
        <begin position="1"/>
        <end position="212"/>
    </location>
</feature>